<gene>
    <name evidence="2" type="ORF">ACFFP0_19480</name>
</gene>
<keyword evidence="3" id="KW-1185">Reference proteome</keyword>
<proteinExistence type="predicted"/>
<evidence type="ECO:0008006" key="4">
    <source>
        <dbReference type="Google" id="ProtNLM"/>
    </source>
</evidence>
<dbReference type="EMBL" id="JBHMAA010000023">
    <property type="protein sequence ID" value="MFB9951035.1"/>
    <property type="molecule type" value="Genomic_DNA"/>
</dbReference>
<evidence type="ECO:0000313" key="3">
    <source>
        <dbReference type="Proteomes" id="UP001589692"/>
    </source>
</evidence>
<accession>A0ABV6AK98</accession>
<reference evidence="2 3" key="1">
    <citation type="submission" date="2024-09" db="EMBL/GenBank/DDBJ databases">
        <authorList>
            <person name="Sun Q."/>
            <person name="Mori K."/>
        </authorList>
    </citation>
    <scope>NUCLEOTIDE SEQUENCE [LARGE SCALE GENOMIC DNA]</scope>
    <source>
        <strain evidence="2 3">TBRC 4938</strain>
    </source>
</reference>
<keyword evidence="1" id="KW-0812">Transmembrane</keyword>
<evidence type="ECO:0000256" key="1">
    <source>
        <dbReference type="SAM" id="Phobius"/>
    </source>
</evidence>
<dbReference type="Proteomes" id="UP001589692">
    <property type="component" value="Unassembled WGS sequence"/>
</dbReference>
<protein>
    <recommendedName>
        <fullName evidence="4">Membrane transport protein MMPL domain-containing protein</fullName>
    </recommendedName>
</protein>
<name>A0ABV6AK98_9HYPH</name>
<organism evidence="2 3">
    <name type="scientific">Rhizobium puerariae</name>
    <dbReference type="NCBI Taxonomy" id="1585791"/>
    <lineage>
        <taxon>Bacteria</taxon>
        <taxon>Pseudomonadati</taxon>
        <taxon>Pseudomonadota</taxon>
        <taxon>Alphaproteobacteria</taxon>
        <taxon>Hyphomicrobiales</taxon>
        <taxon>Rhizobiaceae</taxon>
        <taxon>Rhizobium/Agrobacterium group</taxon>
        <taxon>Rhizobium</taxon>
    </lineage>
</organism>
<dbReference type="RefSeq" id="WP_377263862.1">
    <property type="nucleotide sequence ID" value="NZ_JBHMAA010000023.1"/>
</dbReference>
<feature type="transmembrane region" description="Helical" evidence="1">
    <location>
        <begin position="9"/>
        <end position="42"/>
    </location>
</feature>
<sequence length="56" mass="6026">MGTAVGHRALLVVMTAVFAVLALDIAVPTMVLSVMALMRWLLSPEMYPVEPRGKTA</sequence>
<evidence type="ECO:0000313" key="2">
    <source>
        <dbReference type="EMBL" id="MFB9951035.1"/>
    </source>
</evidence>
<comment type="caution">
    <text evidence="2">The sequence shown here is derived from an EMBL/GenBank/DDBJ whole genome shotgun (WGS) entry which is preliminary data.</text>
</comment>
<keyword evidence="1" id="KW-1133">Transmembrane helix</keyword>
<keyword evidence="1" id="KW-0472">Membrane</keyword>